<dbReference type="EMBL" id="CAJRGZ010000012">
    <property type="protein sequence ID" value="CAG5137984.1"/>
    <property type="molecule type" value="Genomic_DNA"/>
</dbReference>
<dbReference type="GeneID" id="67014107"/>
<protein>
    <submittedName>
        <fullName evidence="2">Uncharacterized protein</fullName>
    </submittedName>
</protein>
<reference evidence="2" key="1">
    <citation type="submission" date="2021-05" db="EMBL/GenBank/DDBJ databases">
        <authorList>
            <person name="Stam R."/>
        </authorList>
    </citation>
    <scope>NUCLEOTIDE SEQUENCE</scope>
    <source>
        <strain evidence="2">CS162</strain>
    </source>
</reference>
<evidence type="ECO:0000256" key="1">
    <source>
        <dbReference type="SAM" id="MobiDB-lite"/>
    </source>
</evidence>
<comment type="caution">
    <text evidence="2">The sequence shown here is derived from an EMBL/GenBank/DDBJ whole genome shotgun (WGS) entry which is preliminary data.</text>
</comment>
<evidence type="ECO:0000313" key="3">
    <source>
        <dbReference type="Proteomes" id="UP000676310"/>
    </source>
</evidence>
<keyword evidence="3" id="KW-1185">Reference proteome</keyword>
<dbReference type="Proteomes" id="UP000676310">
    <property type="component" value="Unassembled WGS sequence"/>
</dbReference>
<feature type="region of interest" description="Disordered" evidence="1">
    <location>
        <begin position="114"/>
        <end position="140"/>
    </location>
</feature>
<dbReference type="RefSeq" id="XP_043163792.1">
    <property type="nucleotide sequence ID" value="XM_043307857.1"/>
</dbReference>
<dbReference type="AlphaFoldDB" id="A0A8J2HTP4"/>
<organism evidence="2 3">
    <name type="scientific">Alternaria atra</name>
    <dbReference type="NCBI Taxonomy" id="119953"/>
    <lineage>
        <taxon>Eukaryota</taxon>
        <taxon>Fungi</taxon>
        <taxon>Dikarya</taxon>
        <taxon>Ascomycota</taxon>
        <taxon>Pezizomycotina</taxon>
        <taxon>Dothideomycetes</taxon>
        <taxon>Pleosporomycetidae</taxon>
        <taxon>Pleosporales</taxon>
        <taxon>Pleosporineae</taxon>
        <taxon>Pleosporaceae</taxon>
        <taxon>Alternaria</taxon>
        <taxon>Alternaria sect. Ulocladioides</taxon>
    </lineage>
</organism>
<gene>
    <name evidence="2" type="ORF">ALTATR162_LOCUS264</name>
</gene>
<sequence>MQRDFTPIHKPMVSFGFDPSVPLTQKPVSANFSLPSPASVAFSGKKRSTTVQPLKSAYSSGYVLHQDPAFRRDVQEFFGREWPTSESITKHYSQTDVPPVYKAAEDDLAVWRAGSKAGGGMKDGGKEGNMEDRVKSVESASRESLLERLRYKLFNGSP</sequence>
<feature type="compositionally biased region" description="Basic and acidic residues" evidence="1">
    <location>
        <begin position="123"/>
        <end position="140"/>
    </location>
</feature>
<name>A0A8J2HTP4_9PLEO</name>
<proteinExistence type="predicted"/>
<accession>A0A8J2HTP4</accession>
<evidence type="ECO:0000313" key="2">
    <source>
        <dbReference type="EMBL" id="CAG5137984.1"/>
    </source>
</evidence>
<dbReference type="OrthoDB" id="3794564at2759"/>